<dbReference type="Proteomes" id="UP001375743">
    <property type="component" value="Unassembled WGS sequence"/>
</dbReference>
<dbReference type="SUPFAM" id="SSF82649">
    <property type="entry name" value="SufE/NifU"/>
    <property type="match status" value="1"/>
</dbReference>
<accession>A0ABU8XS13</accession>
<reference evidence="3 4" key="1">
    <citation type="submission" date="2024-01" db="EMBL/GenBank/DDBJ databases">
        <title>Multi-omics insights into the function and evolution of sodium benzoate biodegradation pathways in Benzoatithermus flavus gen. nov., sp. nov. from hot spring.</title>
        <authorList>
            <person name="Hu C.-J."/>
            <person name="Li W.-J."/>
        </authorList>
    </citation>
    <scope>NUCLEOTIDE SEQUENCE [LARGE SCALE GENOMIC DNA]</scope>
    <source>
        <strain evidence="3 4">SYSU G07066</strain>
    </source>
</reference>
<dbReference type="Pfam" id="PF02657">
    <property type="entry name" value="SufE"/>
    <property type="match status" value="1"/>
</dbReference>
<evidence type="ECO:0000259" key="2">
    <source>
        <dbReference type="Pfam" id="PF02657"/>
    </source>
</evidence>
<dbReference type="EMBL" id="JBBLZC010000010">
    <property type="protein sequence ID" value="MEK0083831.1"/>
    <property type="molecule type" value="Genomic_DNA"/>
</dbReference>
<dbReference type="PANTHER" id="PTHR43597">
    <property type="entry name" value="SULFUR ACCEPTOR PROTEIN CSDE"/>
    <property type="match status" value="1"/>
</dbReference>
<dbReference type="Gene3D" id="3.90.1010.10">
    <property type="match status" value="1"/>
</dbReference>
<evidence type="ECO:0000313" key="4">
    <source>
        <dbReference type="Proteomes" id="UP001375743"/>
    </source>
</evidence>
<dbReference type="PANTHER" id="PTHR43597:SF5">
    <property type="entry name" value="SUFE-LIKE PROTEIN 2, CHLOROPLASTIC"/>
    <property type="match status" value="1"/>
</dbReference>
<evidence type="ECO:0000256" key="1">
    <source>
        <dbReference type="ARBA" id="ARBA00010282"/>
    </source>
</evidence>
<feature type="domain" description="Fe-S metabolism associated" evidence="2">
    <location>
        <begin position="16"/>
        <end position="135"/>
    </location>
</feature>
<proteinExistence type="inferred from homology"/>
<comment type="caution">
    <text evidence="3">The sequence shown here is derived from an EMBL/GenBank/DDBJ whole genome shotgun (WGS) entry which is preliminary data.</text>
</comment>
<evidence type="ECO:0000313" key="3">
    <source>
        <dbReference type="EMBL" id="MEK0083831.1"/>
    </source>
</evidence>
<dbReference type="RefSeq" id="WP_418159676.1">
    <property type="nucleotide sequence ID" value="NZ_JBBLZC010000010.1"/>
</dbReference>
<protein>
    <submittedName>
        <fullName evidence="3">SufE family protein</fullName>
    </submittedName>
</protein>
<sequence>MTQTPTFADAARALEEEFALFDDWRDKVEYIIELGKDLPPLPEAYKTEANKVRGCQSQVWMVAELEPGGRIHIRADSDAVLVKGLISLLLRLYDRRTAQEILDNPPKVLETIGLSKLLTPGRSNGLYSMVARIRSFAEAFAAARVDA</sequence>
<name>A0ABU8XS13_9PROT</name>
<keyword evidence="4" id="KW-1185">Reference proteome</keyword>
<gene>
    <name evidence="3" type="ORF">U1T56_11780</name>
</gene>
<comment type="similarity">
    <text evidence="1">Belongs to the SufE family.</text>
</comment>
<organism evidence="3 4">
    <name type="scientific">Benzoatithermus flavus</name>
    <dbReference type="NCBI Taxonomy" id="3108223"/>
    <lineage>
        <taxon>Bacteria</taxon>
        <taxon>Pseudomonadati</taxon>
        <taxon>Pseudomonadota</taxon>
        <taxon>Alphaproteobacteria</taxon>
        <taxon>Geminicoccales</taxon>
        <taxon>Geminicoccaceae</taxon>
        <taxon>Benzoatithermus</taxon>
    </lineage>
</organism>
<dbReference type="InterPro" id="IPR003808">
    <property type="entry name" value="Fe-S_metab-assoc_dom"/>
</dbReference>